<dbReference type="Proteomes" id="UP000014461">
    <property type="component" value="Unassembled WGS sequence"/>
</dbReference>
<accession>R9PPE0</accession>
<dbReference type="AlphaFoldDB" id="R9PPE0"/>
<evidence type="ECO:0000313" key="2">
    <source>
        <dbReference type="Proteomes" id="UP000014461"/>
    </source>
</evidence>
<comment type="caution">
    <text evidence="1">The sequence shown here is derived from an EMBL/GenBank/DDBJ whole genome shotgun (WGS) entry which is preliminary data.</text>
</comment>
<sequence>MILHFCASAMSSSLVYDVEAMMKGLYHIAMIAVKKSDTPEHLGAINEGGHLFLAIIITIKTLLFT</sequence>
<gene>
    <name evidence="1" type="ORF">AALB_0056</name>
</gene>
<name>R9PPE0_AGAAL</name>
<evidence type="ECO:0000313" key="1">
    <source>
        <dbReference type="EMBL" id="GAC99975.1"/>
    </source>
</evidence>
<proteinExistence type="predicted"/>
<organism evidence="1 2">
    <name type="scientific">Agarivorans albus MKT 106</name>
    <dbReference type="NCBI Taxonomy" id="1331007"/>
    <lineage>
        <taxon>Bacteria</taxon>
        <taxon>Pseudomonadati</taxon>
        <taxon>Pseudomonadota</taxon>
        <taxon>Gammaproteobacteria</taxon>
        <taxon>Alteromonadales</taxon>
        <taxon>Alteromonadaceae</taxon>
        <taxon>Agarivorans</taxon>
    </lineage>
</organism>
<dbReference type="EMBL" id="BARX01000001">
    <property type="protein sequence ID" value="GAC99975.1"/>
    <property type="molecule type" value="Genomic_DNA"/>
</dbReference>
<protein>
    <submittedName>
        <fullName evidence="1">Uncharacterized protein</fullName>
    </submittedName>
</protein>
<reference evidence="1" key="1">
    <citation type="journal article" date="2013" name="Genome Announc.">
        <title>Draft Genome Sequence of Agarivorans albus Strain MKT 106T, an Agarolytic Marine Bacterium.</title>
        <authorList>
            <person name="Yasuike M."/>
            <person name="Nakamura Y."/>
            <person name="Kai W."/>
            <person name="Fujiwara A."/>
            <person name="Fukui Y."/>
            <person name="Satomi M."/>
            <person name="Sano M."/>
        </authorList>
    </citation>
    <scope>NUCLEOTIDE SEQUENCE [LARGE SCALE GENOMIC DNA]</scope>
</reference>
<keyword evidence="2" id="KW-1185">Reference proteome</keyword>